<feature type="non-terminal residue" evidence="2">
    <location>
        <position position="1"/>
    </location>
</feature>
<comment type="caution">
    <text evidence="2">The sequence shown here is derived from an EMBL/GenBank/DDBJ whole genome shotgun (WGS) entry which is preliminary data.</text>
</comment>
<feature type="compositionally biased region" description="Low complexity" evidence="1">
    <location>
        <begin position="143"/>
        <end position="155"/>
    </location>
</feature>
<proteinExistence type="predicted"/>
<dbReference type="AlphaFoldDB" id="A0A066V8K9"/>
<dbReference type="EMBL" id="JMSN01000252">
    <property type="protein sequence ID" value="KDN34920.1"/>
    <property type="molecule type" value="Genomic_DNA"/>
</dbReference>
<protein>
    <submittedName>
        <fullName evidence="2">Uncharacterized protein</fullName>
    </submittedName>
</protein>
<evidence type="ECO:0000313" key="3">
    <source>
        <dbReference type="Proteomes" id="UP000027361"/>
    </source>
</evidence>
<gene>
    <name evidence="2" type="ORF">K437DRAFT_265537</name>
</gene>
<evidence type="ECO:0000313" key="2">
    <source>
        <dbReference type="EMBL" id="KDN34920.1"/>
    </source>
</evidence>
<keyword evidence="3" id="KW-1185">Reference proteome</keyword>
<dbReference type="Proteomes" id="UP000027361">
    <property type="component" value="Unassembled WGS sequence"/>
</dbReference>
<feature type="region of interest" description="Disordered" evidence="1">
    <location>
        <begin position="124"/>
        <end position="175"/>
    </location>
</feature>
<reference evidence="2 3" key="1">
    <citation type="submission" date="2014-05" db="EMBL/GenBank/DDBJ databases">
        <title>Draft genome sequence of a rare smut relative, Tilletiaria anomala UBC 951.</title>
        <authorList>
            <consortium name="DOE Joint Genome Institute"/>
            <person name="Toome M."/>
            <person name="Kuo A."/>
            <person name="Henrissat B."/>
            <person name="Lipzen A."/>
            <person name="Tritt A."/>
            <person name="Yoshinaga Y."/>
            <person name="Zane M."/>
            <person name="Barry K."/>
            <person name="Grigoriev I.V."/>
            <person name="Spatafora J.W."/>
            <person name="Aimea M.C."/>
        </authorList>
    </citation>
    <scope>NUCLEOTIDE SEQUENCE [LARGE SCALE GENOMIC DNA]</scope>
    <source>
        <strain evidence="2 3">UBC 951</strain>
    </source>
</reference>
<organism evidence="2 3">
    <name type="scientific">Tilletiaria anomala (strain ATCC 24038 / CBS 436.72 / UBC 951)</name>
    <dbReference type="NCBI Taxonomy" id="1037660"/>
    <lineage>
        <taxon>Eukaryota</taxon>
        <taxon>Fungi</taxon>
        <taxon>Dikarya</taxon>
        <taxon>Basidiomycota</taxon>
        <taxon>Ustilaginomycotina</taxon>
        <taxon>Exobasidiomycetes</taxon>
        <taxon>Georgefischeriales</taxon>
        <taxon>Tilletiariaceae</taxon>
        <taxon>Tilletiaria</taxon>
    </lineage>
</organism>
<dbReference type="HOGENOM" id="CLU_107719_0_0_1"/>
<feature type="compositionally biased region" description="Low complexity" evidence="1">
    <location>
        <begin position="165"/>
        <end position="175"/>
    </location>
</feature>
<accession>A0A066V8K9</accession>
<evidence type="ECO:0000256" key="1">
    <source>
        <dbReference type="SAM" id="MobiDB-lite"/>
    </source>
</evidence>
<dbReference type="InParanoid" id="A0A066V8K9"/>
<name>A0A066V8K9_TILAU</name>
<sequence>DRMVRAFGTYTHAQNRAQHNSDAYNETRRQTRRGMVWSISYKTRPTSAQTRLCQTRRRCVPVTAPCPVVVILQIIPVRFAPGSVPADKVMLRSKEGVELENESDEEDARLTEIAKQPLLEAAADEDAQASFITQQVRPDQRRPPAIAPSSSSRKATPPKKEAPPEEVQPVPAPAKKVLRFKAARMAAEV</sequence>
<dbReference type="GeneID" id="25265766"/>
<dbReference type="RefSeq" id="XP_013239720.1">
    <property type="nucleotide sequence ID" value="XM_013384266.1"/>
</dbReference>